<gene>
    <name evidence="9" type="ORF">GP486_001556</name>
</gene>
<dbReference type="FunFam" id="3.40.30.10:FF:000092">
    <property type="entry name" value="Monothiol glutaredoxin"/>
    <property type="match status" value="1"/>
</dbReference>
<keyword evidence="2" id="KW-0479">Metal-binding</keyword>
<dbReference type="EMBL" id="JAGHQM010000143">
    <property type="protein sequence ID" value="KAH0565047.1"/>
    <property type="molecule type" value="Genomic_DNA"/>
</dbReference>
<dbReference type="FunFam" id="3.40.30.10:FF:000012">
    <property type="entry name" value="Monothiol glutaredoxin"/>
    <property type="match status" value="1"/>
</dbReference>
<evidence type="ECO:0000313" key="10">
    <source>
        <dbReference type="Proteomes" id="UP000750711"/>
    </source>
</evidence>
<dbReference type="GO" id="GO:0006879">
    <property type="term" value="P:intracellular iron ion homeostasis"/>
    <property type="evidence" value="ECO:0007669"/>
    <property type="project" value="TreeGrafter"/>
</dbReference>
<name>A0A9P8LGS3_9PEZI</name>
<evidence type="ECO:0000259" key="7">
    <source>
        <dbReference type="Pfam" id="PF00085"/>
    </source>
</evidence>
<evidence type="ECO:0000256" key="6">
    <source>
        <dbReference type="SAM" id="MobiDB-lite"/>
    </source>
</evidence>
<dbReference type="PANTHER" id="PTHR10293">
    <property type="entry name" value="GLUTAREDOXIN FAMILY MEMBER"/>
    <property type="match status" value="1"/>
</dbReference>
<evidence type="ECO:0000256" key="2">
    <source>
        <dbReference type="ARBA" id="ARBA00022723"/>
    </source>
</evidence>
<proteinExistence type="inferred from homology"/>
<dbReference type="InterPro" id="IPR002109">
    <property type="entry name" value="Glutaredoxin"/>
</dbReference>
<dbReference type="PROSITE" id="PS51354">
    <property type="entry name" value="GLUTAREDOXIN_2"/>
    <property type="match status" value="1"/>
</dbReference>
<dbReference type="CDD" id="cd02984">
    <property type="entry name" value="TRX_PICOT"/>
    <property type="match status" value="1"/>
</dbReference>
<sequence length="286" mass="30684">MSQVHDITDEASFHRYLDNLPSNSLAVLNFHTPWAAPCKQMSSVVSTLADSYPLTSPSLVSFFSINAEELPDISEQYDVAVVPFLVLLRDKKVLETLSGSDAAKVRDAVERHAGKGTVTTAKAEIPPLQKVKAPTAADANGVTETANSQDQLPSQSNPATTGASTADGETSSSEKAALFARLDKLVSAAPVMLFMKGTPSEPRCGFSRQVVSLLRGRGVRYGFFNILADEEVRQGLKEYSDWPTFPQLYVDKELVGGLDIVSCSLSRELAVLASPITLSANGSSCR</sequence>
<dbReference type="InterPro" id="IPR036249">
    <property type="entry name" value="Thioredoxin-like_sf"/>
</dbReference>
<dbReference type="InterPro" id="IPR004480">
    <property type="entry name" value="Monothiol_GRX-rel"/>
</dbReference>
<dbReference type="GO" id="GO:0015036">
    <property type="term" value="F:disulfide oxidoreductase activity"/>
    <property type="evidence" value="ECO:0007669"/>
    <property type="project" value="UniProtKB-ARBA"/>
</dbReference>
<comment type="caution">
    <text evidence="9">The sequence shown here is derived from an EMBL/GenBank/DDBJ whole genome shotgun (WGS) entry which is preliminary data.</text>
</comment>
<keyword evidence="3" id="KW-0408">Iron</keyword>
<dbReference type="GO" id="GO:0046872">
    <property type="term" value="F:metal ion binding"/>
    <property type="evidence" value="ECO:0007669"/>
    <property type="project" value="UniProtKB-KW"/>
</dbReference>
<dbReference type="Proteomes" id="UP000750711">
    <property type="component" value="Unassembled WGS sequence"/>
</dbReference>
<evidence type="ECO:0000313" key="9">
    <source>
        <dbReference type="EMBL" id="KAH0565047.1"/>
    </source>
</evidence>
<dbReference type="Gene3D" id="3.40.30.10">
    <property type="entry name" value="Glutaredoxin"/>
    <property type="match status" value="2"/>
</dbReference>
<dbReference type="PANTHER" id="PTHR10293:SF73">
    <property type="entry name" value="GLUTAREDOXIN-3"/>
    <property type="match status" value="1"/>
</dbReference>
<dbReference type="InterPro" id="IPR033658">
    <property type="entry name" value="GRX_PICOT-like"/>
</dbReference>
<dbReference type="GO" id="GO:0051537">
    <property type="term" value="F:2 iron, 2 sulfur cluster binding"/>
    <property type="evidence" value="ECO:0007669"/>
    <property type="project" value="TreeGrafter"/>
</dbReference>
<dbReference type="GO" id="GO:0005634">
    <property type="term" value="C:nucleus"/>
    <property type="evidence" value="ECO:0007669"/>
    <property type="project" value="TreeGrafter"/>
</dbReference>
<protein>
    <recommendedName>
        <fullName evidence="11">Glutaredoxin</fullName>
    </recommendedName>
</protein>
<reference evidence="9" key="1">
    <citation type="submission" date="2021-03" db="EMBL/GenBank/DDBJ databases">
        <title>Comparative genomics and phylogenomic investigation of the class Geoglossomycetes provide insights into ecological specialization and systematics.</title>
        <authorList>
            <person name="Melie T."/>
            <person name="Pirro S."/>
            <person name="Miller A.N."/>
            <person name="Quandt A."/>
        </authorList>
    </citation>
    <scope>NUCLEOTIDE SEQUENCE</scope>
    <source>
        <strain evidence="9">CAQ_001_2017</strain>
    </source>
</reference>
<dbReference type="SUPFAM" id="SSF52833">
    <property type="entry name" value="Thioredoxin-like"/>
    <property type="match status" value="2"/>
</dbReference>
<dbReference type="AlphaFoldDB" id="A0A9P8LGS3"/>
<feature type="region of interest" description="Disordered" evidence="6">
    <location>
        <begin position="114"/>
        <end position="170"/>
    </location>
</feature>
<dbReference type="Pfam" id="PF00085">
    <property type="entry name" value="Thioredoxin"/>
    <property type="match status" value="1"/>
</dbReference>
<evidence type="ECO:0000256" key="5">
    <source>
        <dbReference type="ARBA" id="ARBA00055846"/>
    </source>
</evidence>
<feature type="compositionally biased region" description="Polar residues" evidence="6">
    <location>
        <begin position="142"/>
        <end position="170"/>
    </location>
</feature>
<comment type="function">
    <text evidence="5">Monothiol glutaredoxin involved in the biogenesis of iron-sulfur clusters. Binds one iron-sulfur cluster per dimer. The iron-sulfur cluster is bound between subunits, and is complexed by a bound glutathione and a cysteine residue from each subunit.</text>
</comment>
<evidence type="ECO:0000259" key="8">
    <source>
        <dbReference type="Pfam" id="PF00462"/>
    </source>
</evidence>
<dbReference type="Pfam" id="PF00462">
    <property type="entry name" value="Glutaredoxin"/>
    <property type="match status" value="1"/>
</dbReference>
<keyword evidence="4" id="KW-0411">Iron-sulfur</keyword>
<accession>A0A9P8LGS3</accession>
<feature type="domain" description="Glutaredoxin" evidence="8">
    <location>
        <begin position="191"/>
        <end position="255"/>
    </location>
</feature>
<evidence type="ECO:0008006" key="11">
    <source>
        <dbReference type="Google" id="ProtNLM"/>
    </source>
</evidence>
<evidence type="ECO:0000256" key="3">
    <source>
        <dbReference type="ARBA" id="ARBA00023004"/>
    </source>
</evidence>
<organism evidence="9 10">
    <name type="scientific">Trichoglossum hirsutum</name>
    <dbReference type="NCBI Taxonomy" id="265104"/>
    <lineage>
        <taxon>Eukaryota</taxon>
        <taxon>Fungi</taxon>
        <taxon>Dikarya</taxon>
        <taxon>Ascomycota</taxon>
        <taxon>Pezizomycotina</taxon>
        <taxon>Geoglossomycetes</taxon>
        <taxon>Geoglossales</taxon>
        <taxon>Geoglossaceae</taxon>
        <taxon>Trichoglossum</taxon>
    </lineage>
</organism>
<feature type="domain" description="Thioredoxin" evidence="7">
    <location>
        <begin position="8"/>
        <end position="104"/>
    </location>
</feature>
<dbReference type="CDD" id="cd03028">
    <property type="entry name" value="GRX_PICOT_like"/>
    <property type="match status" value="1"/>
</dbReference>
<comment type="similarity">
    <text evidence="1">Belongs to the glutaredoxin family. Monothiol subfamily.</text>
</comment>
<dbReference type="GO" id="GO:0005829">
    <property type="term" value="C:cytosol"/>
    <property type="evidence" value="ECO:0007669"/>
    <property type="project" value="TreeGrafter"/>
</dbReference>
<dbReference type="InterPro" id="IPR013766">
    <property type="entry name" value="Thioredoxin_domain"/>
</dbReference>
<evidence type="ECO:0000256" key="1">
    <source>
        <dbReference type="ARBA" id="ARBA00009630"/>
    </source>
</evidence>
<keyword evidence="10" id="KW-1185">Reference proteome</keyword>
<evidence type="ECO:0000256" key="4">
    <source>
        <dbReference type="ARBA" id="ARBA00023014"/>
    </source>
</evidence>